<evidence type="ECO:0000256" key="5">
    <source>
        <dbReference type="ARBA" id="ARBA00022859"/>
    </source>
</evidence>
<dbReference type="OrthoDB" id="6270329at2759"/>
<dbReference type="Gene3D" id="4.10.830.40">
    <property type="match status" value="1"/>
</dbReference>
<dbReference type="PANTHER" id="PTHR25465:SF77">
    <property type="entry name" value="E3 UBIQUITIN_ISG15 LIGASE TRIM25"/>
    <property type="match status" value="1"/>
</dbReference>
<dbReference type="CDD" id="cd19776">
    <property type="entry name" value="Bbox2_TRIM25_C-IV"/>
    <property type="match status" value="1"/>
</dbReference>
<sequence>MADEMNSLLSLEEELSCSICLSVFDNPVTTPCGHNFCQDCLDRTWQDNDQVALGFNCPQCRTHFYTKPELKKNTVLSTVVKTLKLRLEDSNDVDVEVKKAPEVPEIMCDVCRETKAYKTCLTCMASYCEEHVRPHKENPVFSTHQMTEPLSDLKERICLTHNKMMEFYCSTHSQCICVVCLPEKHNSCSICKPEERRNIQESELKKIMYNLDGKIEKTHTVINQMKEQQFVLKDSASSRKRILESEFRQIRELIDRSEQEAIKLVDREQDSGNDKIQSLMKRFALNVEQMKGTKSQIESLLSKKESFMFLQAKVNLPRAVDINPYAPRVSVNSKQVLASEDYILALKKLFENILKEPVERRLQLLNTGDDMFRQPQLLNTDTRNITSVDDRNKEVRHPTMPEFRGTRRDMFRQPPGQVGARKKSPFPKPMEMKGEKTDKTQKKKTHPPREPAAPKNFNEPPKATGCYIPLEPGNIAQRKDLLKYGVELTLDHTTAHKRILLLDNLTKAMVSEEPSPYPDGPGRFAVCSQVLATRGFSQGRHYWEVKMSSNNFCGLGLAYKSIDRKGPASRLGRNNQSWCVEWFNVKLSSWHNSKETVLENPNPSRVGILLDYDQGHVTFFTVADRAYPFHSFTHGFSQPVYPAFWIFSSGSHVTLCKMTN</sequence>
<dbReference type="PROSITE" id="PS50188">
    <property type="entry name" value="B302_SPRY"/>
    <property type="match status" value="1"/>
</dbReference>
<keyword evidence="5" id="KW-0391">Immunity</keyword>
<dbReference type="InterPro" id="IPR058030">
    <property type="entry name" value="TRIM8/14/16/25/29/45/65_CC"/>
</dbReference>
<keyword evidence="1" id="KW-0399">Innate immunity</keyword>
<evidence type="ECO:0000259" key="9">
    <source>
        <dbReference type="PROSITE" id="PS50188"/>
    </source>
</evidence>
<dbReference type="Pfam" id="PF00622">
    <property type="entry name" value="SPRY"/>
    <property type="match status" value="1"/>
</dbReference>
<evidence type="ECO:0000256" key="7">
    <source>
        <dbReference type="SAM" id="MobiDB-lite"/>
    </source>
</evidence>
<dbReference type="PANTHER" id="PTHR25465">
    <property type="entry name" value="B-BOX DOMAIN CONTAINING"/>
    <property type="match status" value="1"/>
</dbReference>
<dbReference type="GO" id="GO:0008270">
    <property type="term" value="F:zinc ion binding"/>
    <property type="evidence" value="ECO:0007669"/>
    <property type="project" value="UniProtKB-KW"/>
</dbReference>
<dbReference type="Pfam" id="PF13445">
    <property type="entry name" value="zf-RING_UBOX"/>
    <property type="match status" value="1"/>
</dbReference>
<dbReference type="InterPro" id="IPR017907">
    <property type="entry name" value="Znf_RING_CS"/>
</dbReference>
<dbReference type="Ensembl" id="ENSPKIT00000036069.1">
    <property type="protein sequence ID" value="ENSPKIP00000019225.1"/>
    <property type="gene ID" value="ENSPKIG00000004447.1"/>
</dbReference>
<feature type="domain" description="RING-type" evidence="8">
    <location>
        <begin position="17"/>
        <end position="61"/>
    </location>
</feature>
<dbReference type="Proteomes" id="UP000261540">
    <property type="component" value="Unplaced"/>
</dbReference>
<accession>A0A3B3RN04</accession>
<dbReference type="GO" id="GO:0045087">
    <property type="term" value="P:innate immune response"/>
    <property type="evidence" value="ECO:0007669"/>
    <property type="project" value="UniProtKB-KW"/>
</dbReference>
<dbReference type="InterPro" id="IPR000315">
    <property type="entry name" value="Znf_B-box"/>
</dbReference>
<dbReference type="InterPro" id="IPR043136">
    <property type="entry name" value="B30.2/SPRY_sf"/>
</dbReference>
<dbReference type="PROSITE" id="PS50089">
    <property type="entry name" value="ZF_RING_2"/>
    <property type="match status" value="1"/>
</dbReference>
<dbReference type="Pfam" id="PF13765">
    <property type="entry name" value="PRY"/>
    <property type="match status" value="1"/>
</dbReference>
<name>A0A3B3RN04_9TELE</name>
<feature type="domain" description="B30.2/SPRY" evidence="9">
    <location>
        <begin position="468"/>
        <end position="660"/>
    </location>
</feature>
<dbReference type="InterPro" id="IPR003877">
    <property type="entry name" value="SPRY_dom"/>
</dbReference>
<dbReference type="SUPFAM" id="SSF49899">
    <property type="entry name" value="Concanavalin A-like lectins/glucanases"/>
    <property type="match status" value="1"/>
</dbReference>
<dbReference type="SMART" id="SM00449">
    <property type="entry name" value="SPRY"/>
    <property type="match status" value="1"/>
</dbReference>
<dbReference type="InterPro" id="IPR001870">
    <property type="entry name" value="B30.2/SPRY"/>
</dbReference>
<dbReference type="PROSITE" id="PS00518">
    <property type="entry name" value="ZF_RING_1"/>
    <property type="match status" value="1"/>
</dbReference>
<dbReference type="Gene3D" id="2.60.120.920">
    <property type="match status" value="1"/>
</dbReference>
<dbReference type="SMART" id="SM00184">
    <property type="entry name" value="RING"/>
    <property type="match status" value="1"/>
</dbReference>
<dbReference type="SMART" id="SM00336">
    <property type="entry name" value="BBOX"/>
    <property type="match status" value="2"/>
</dbReference>
<dbReference type="Gene3D" id="3.30.160.60">
    <property type="entry name" value="Classic Zinc Finger"/>
    <property type="match status" value="1"/>
</dbReference>
<dbReference type="Pfam" id="PF25600">
    <property type="entry name" value="TRIM_CC"/>
    <property type="match status" value="1"/>
</dbReference>
<dbReference type="InterPro" id="IPR027370">
    <property type="entry name" value="Znf-RING_euk"/>
</dbReference>
<dbReference type="InterPro" id="IPR003879">
    <property type="entry name" value="Butyrophylin_SPRY"/>
</dbReference>
<evidence type="ECO:0000259" key="8">
    <source>
        <dbReference type="PROSITE" id="PS50089"/>
    </source>
</evidence>
<feature type="compositionally biased region" description="Basic and acidic residues" evidence="7">
    <location>
        <begin position="430"/>
        <end position="440"/>
    </location>
</feature>
<dbReference type="InterPro" id="IPR001841">
    <property type="entry name" value="Znf_RING"/>
</dbReference>
<dbReference type="SUPFAM" id="SSF57850">
    <property type="entry name" value="RING/U-box"/>
    <property type="match status" value="1"/>
</dbReference>
<dbReference type="GeneTree" id="ENSGT00940000164979"/>
<dbReference type="GO" id="GO:0005737">
    <property type="term" value="C:cytoplasm"/>
    <property type="evidence" value="ECO:0007669"/>
    <property type="project" value="UniProtKB-ARBA"/>
</dbReference>
<proteinExistence type="predicted"/>
<dbReference type="SMART" id="SM00589">
    <property type="entry name" value="PRY"/>
    <property type="match status" value="1"/>
</dbReference>
<dbReference type="CTD" id="7706"/>
<reference evidence="10" key="2">
    <citation type="submission" date="2025-09" db="UniProtKB">
        <authorList>
            <consortium name="Ensembl"/>
        </authorList>
    </citation>
    <scope>IDENTIFICATION</scope>
</reference>
<feature type="region of interest" description="Disordered" evidence="7">
    <location>
        <begin position="405"/>
        <end position="462"/>
    </location>
</feature>
<reference evidence="10" key="1">
    <citation type="submission" date="2025-08" db="UniProtKB">
        <authorList>
            <consortium name="Ensembl"/>
        </authorList>
    </citation>
    <scope>IDENTIFICATION</scope>
</reference>
<organism evidence="10 11">
    <name type="scientific">Paramormyrops kingsleyae</name>
    <dbReference type="NCBI Taxonomy" id="1676925"/>
    <lineage>
        <taxon>Eukaryota</taxon>
        <taxon>Metazoa</taxon>
        <taxon>Chordata</taxon>
        <taxon>Craniata</taxon>
        <taxon>Vertebrata</taxon>
        <taxon>Euteleostomi</taxon>
        <taxon>Actinopterygii</taxon>
        <taxon>Neopterygii</taxon>
        <taxon>Teleostei</taxon>
        <taxon>Osteoglossocephala</taxon>
        <taxon>Osteoglossomorpha</taxon>
        <taxon>Osteoglossiformes</taxon>
        <taxon>Mormyridae</taxon>
        <taxon>Paramormyrops</taxon>
    </lineage>
</organism>
<dbReference type="AlphaFoldDB" id="A0A3B3RN04"/>
<protein>
    <submittedName>
        <fullName evidence="10">Tripartite motif containing 25</fullName>
    </submittedName>
</protein>
<evidence type="ECO:0000256" key="1">
    <source>
        <dbReference type="ARBA" id="ARBA00022588"/>
    </source>
</evidence>
<keyword evidence="4" id="KW-0862">Zinc</keyword>
<evidence type="ECO:0000256" key="6">
    <source>
        <dbReference type="PROSITE-ProRule" id="PRU00175"/>
    </source>
</evidence>
<evidence type="ECO:0000256" key="4">
    <source>
        <dbReference type="ARBA" id="ARBA00022833"/>
    </source>
</evidence>
<dbReference type="InterPro" id="IPR006574">
    <property type="entry name" value="PRY"/>
</dbReference>
<keyword evidence="11" id="KW-1185">Reference proteome</keyword>
<evidence type="ECO:0000256" key="2">
    <source>
        <dbReference type="ARBA" id="ARBA00022723"/>
    </source>
</evidence>
<dbReference type="InterPro" id="IPR013083">
    <property type="entry name" value="Znf_RING/FYVE/PHD"/>
</dbReference>
<dbReference type="InterPro" id="IPR013320">
    <property type="entry name" value="ConA-like_dom_sf"/>
</dbReference>
<dbReference type="SUPFAM" id="SSF57845">
    <property type="entry name" value="B-box zinc-binding domain"/>
    <property type="match status" value="1"/>
</dbReference>
<dbReference type="Gene3D" id="3.30.40.10">
    <property type="entry name" value="Zinc/RING finger domain, C3HC4 (zinc finger)"/>
    <property type="match status" value="1"/>
</dbReference>
<evidence type="ECO:0000313" key="10">
    <source>
        <dbReference type="Ensembl" id="ENSPKIP00000019225.1"/>
    </source>
</evidence>
<keyword evidence="3 6" id="KW-0863">Zinc-finger</keyword>
<evidence type="ECO:0000313" key="11">
    <source>
        <dbReference type="Proteomes" id="UP000261540"/>
    </source>
</evidence>
<dbReference type="InterPro" id="IPR051051">
    <property type="entry name" value="E3_ubiq-ligase_TRIM/RNF"/>
</dbReference>
<dbReference type="PRINTS" id="PR01407">
    <property type="entry name" value="BUTYPHLNCDUF"/>
</dbReference>
<evidence type="ECO:0000256" key="3">
    <source>
        <dbReference type="ARBA" id="ARBA00022771"/>
    </source>
</evidence>
<keyword evidence="2" id="KW-0479">Metal-binding</keyword>
<dbReference type="STRING" id="1676925.ENSPKIP00000019225"/>
<dbReference type="KEGG" id="pki:111833577"/>